<feature type="repeat" description="ANK" evidence="1">
    <location>
        <begin position="832"/>
        <end position="860"/>
    </location>
</feature>
<feature type="domain" description="Heterokaryon incompatibility" evidence="3">
    <location>
        <begin position="1088"/>
        <end position="1225"/>
    </location>
</feature>
<evidence type="ECO:0000259" key="4">
    <source>
        <dbReference type="Pfam" id="PF26640"/>
    </source>
</evidence>
<dbReference type="Pfam" id="PF12796">
    <property type="entry name" value="Ank_2"/>
    <property type="match status" value="3"/>
</dbReference>
<evidence type="ECO:0000256" key="2">
    <source>
        <dbReference type="SAM" id="MobiDB-lite"/>
    </source>
</evidence>
<gene>
    <name evidence="5" type="ORF">FBEOM_286</name>
</gene>
<protein>
    <submittedName>
        <fullName evidence="5">Ankyrin repeat-containing protein</fullName>
    </submittedName>
</protein>
<dbReference type="Proteomes" id="UP000730481">
    <property type="component" value="Unassembled WGS sequence"/>
</dbReference>
<keyword evidence="6" id="KW-1185">Reference proteome</keyword>
<accession>A0A9P5AVT3</accession>
<evidence type="ECO:0000313" key="6">
    <source>
        <dbReference type="Proteomes" id="UP000730481"/>
    </source>
</evidence>
<keyword evidence="1" id="KW-0040">ANK repeat</keyword>
<dbReference type="InterPro" id="IPR058525">
    <property type="entry name" value="DUF8212"/>
</dbReference>
<dbReference type="OrthoDB" id="5096148at2759"/>
<feature type="repeat" description="ANK" evidence="1">
    <location>
        <begin position="762"/>
        <end position="794"/>
    </location>
</feature>
<feature type="compositionally biased region" description="Polar residues" evidence="2">
    <location>
        <begin position="933"/>
        <end position="948"/>
    </location>
</feature>
<dbReference type="SUPFAM" id="SSF51695">
    <property type="entry name" value="PLC-like phosphodiesterases"/>
    <property type="match status" value="1"/>
</dbReference>
<comment type="caution">
    <text evidence="5">The sequence shown here is derived from an EMBL/GenBank/DDBJ whole genome shotgun (WGS) entry which is preliminary data.</text>
</comment>
<dbReference type="Pfam" id="PF06985">
    <property type="entry name" value="HET"/>
    <property type="match status" value="1"/>
</dbReference>
<evidence type="ECO:0000313" key="5">
    <source>
        <dbReference type="EMBL" id="KAF4345744.1"/>
    </source>
</evidence>
<feature type="domain" description="DUF8212" evidence="4">
    <location>
        <begin position="1312"/>
        <end position="1335"/>
    </location>
</feature>
<dbReference type="EMBL" id="PVQB02000017">
    <property type="protein sequence ID" value="KAF4345744.1"/>
    <property type="molecule type" value="Genomic_DNA"/>
</dbReference>
<name>A0A9P5AVT3_9HYPO</name>
<dbReference type="Pfam" id="PF26640">
    <property type="entry name" value="DUF8212"/>
    <property type="match status" value="1"/>
</dbReference>
<dbReference type="InterPro" id="IPR002110">
    <property type="entry name" value="Ankyrin_rpt"/>
</dbReference>
<feature type="repeat" description="ANK" evidence="1">
    <location>
        <begin position="861"/>
        <end position="893"/>
    </location>
</feature>
<dbReference type="InterPro" id="IPR010730">
    <property type="entry name" value="HET"/>
</dbReference>
<dbReference type="GO" id="GO:0008081">
    <property type="term" value="F:phosphoric diester hydrolase activity"/>
    <property type="evidence" value="ECO:0007669"/>
    <property type="project" value="InterPro"/>
</dbReference>
<feature type="repeat" description="ANK" evidence="1">
    <location>
        <begin position="663"/>
        <end position="695"/>
    </location>
</feature>
<proteinExistence type="predicted"/>
<evidence type="ECO:0000259" key="3">
    <source>
        <dbReference type="Pfam" id="PF06985"/>
    </source>
</evidence>
<dbReference type="InterPro" id="IPR017946">
    <property type="entry name" value="PLC-like_Pdiesterase_TIM-brl"/>
</dbReference>
<reference evidence="5" key="1">
    <citation type="journal article" date="2017" name="Mycologia">
        <title>Fusarium algeriense, sp. nov., a novel toxigenic crown rot pathogen of durum wheat from Algeria is nested in the Fusarium burgessii species complex.</title>
        <authorList>
            <person name="Laraba I."/>
            <person name="Keddad A."/>
            <person name="Boureghda H."/>
            <person name="Abdallah N."/>
            <person name="Vaughan M.M."/>
            <person name="Proctor R.H."/>
            <person name="Busman M."/>
            <person name="O'Donnell K."/>
        </authorList>
    </citation>
    <scope>NUCLEOTIDE SEQUENCE</scope>
    <source>
        <strain evidence="5">NRRL 25174</strain>
    </source>
</reference>
<feature type="region of interest" description="Disordered" evidence="2">
    <location>
        <begin position="925"/>
        <end position="971"/>
    </location>
</feature>
<dbReference type="PROSITE" id="PS50088">
    <property type="entry name" value="ANK_REPEAT"/>
    <property type="match status" value="5"/>
</dbReference>
<evidence type="ECO:0000256" key="1">
    <source>
        <dbReference type="PROSITE-ProRule" id="PRU00023"/>
    </source>
</evidence>
<feature type="repeat" description="ANK" evidence="1">
    <location>
        <begin position="795"/>
        <end position="827"/>
    </location>
</feature>
<dbReference type="PRINTS" id="PR01415">
    <property type="entry name" value="ANKYRIN"/>
</dbReference>
<dbReference type="SMART" id="SM00248">
    <property type="entry name" value="ANK"/>
    <property type="match status" value="7"/>
</dbReference>
<dbReference type="Gene3D" id="1.25.40.20">
    <property type="entry name" value="Ankyrin repeat-containing domain"/>
    <property type="match status" value="2"/>
</dbReference>
<dbReference type="PANTHER" id="PTHR10622">
    <property type="entry name" value="HET DOMAIN-CONTAINING PROTEIN"/>
    <property type="match status" value="1"/>
</dbReference>
<dbReference type="InterPro" id="IPR036770">
    <property type="entry name" value="Ankyrin_rpt-contain_sf"/>
</dbReference>
<dbReference type="SUPFAM" id="SSF48403">
    <property type="entry name" value="Ankyrin repeat"/>
    <property type="match status" value="1"/>
</dbReference>
<sequence length="1522" mass="170546">MDQEDCASDVAAPASIHRVFNNRRENPTLPERFDWITQKALYSPRGLLKSSSPGLPKLDHEFGYVFCHRGLYERSLRILDNTVAAIKNGFRHDLFLHEIDAFVWDRLDEAFVAHDQNPRRITKKTEPWESYSLHEIFRTPLVSRRIEMELPSTADISSLEKKPPEIASSYLSTDEKVLALFRLLWKEKLEPSGLTLQIDFREEDFAKAISFYSFHISKQPYQYSNRRGAHHTLVWSMFQSIILKGYNKHYKSFGHLHKAITKMSENTYGRDYFQISHLHIFPPLIMVFYAKHLVELAEETQPQKTLWTKRSYEHLYTTFIDQVLSFVEVGPDKYNFILEIVHSGLGLHYNKVEGKAYNPLNGELLTNKVTFDSLVDRVMIDVSLELRDRKKYPRLLFSSCTRLPDVITPEQKSKAEFKTSRLVALEDGDETEEGLAVKLRAMPGGLYPRSDLVVADDPTAEIAARTWIDQEAGLDRSQLLHLTYYEWLEQANEKVVNAMKELNGDFLPNRVGDPISEETKLSKKPVSPINFNAKVMAWLRDGNSALNNEHDPEVLDVPSTHDEDGDGDGEYTCGQDIEELGYNFNFADEWSSWKDKQAGSDDGIHPERVVIRAGGQNITFYSGTEAKRMAASLAAYKAAEKGNEQALQKFLRKGAYVDATVGRHGTPLAVACKNGHIKTVQLLLEYEADVDKGEKFGSPLELASSNGHDAVVELLLGAGVDAGKIIPSLELASANGHAAIVKKLLLELKEKASPNATTGELLTGTALHKAAEYGHDSIVRLLLHHGADVNSTEGVYHTALQTACLKGHYTTAKLLLDKGADISITEVLFGPPLRAAATFGHLSIVELLLARGADINYEGPGGWTVIQTACVRGHYDVAKLLLDRGADVNIPLQNGQTTFWLETSAPEIQSLLADSGVDIKSLPRRGVSEDQGESSSSQTAPKPTNLGPTGTKRHTSKLTMRSKDRSKQRLKRIAKYQTKGKNAEPLRPPLIHCTVVSFVPNGVAALHDGCAHSPDRSVFNNKDGCANLSLGVFHTHFSRKAANGIGIFPSSINVILESNVNATPAKMRLLHTKTYRLYEFFNEEVPPYAILSHTWGSKEINFEEIQDRRNSYGFRSNPGFPKVKGACSLAHSENYEFIWIDTCCINKSSSSELSEAINSMYLWYKRADVCYAYLADVNYRSEYSPVASTKLGSESNIVLNGNHWNFDESEFRESRWFTRGWTLQELIAPNKVIFYSRDWKSLGTKVTLRPLISSITSIEETVLAGGGLEVLSVARKMSWASNRTTTRKEDLAYCLMGIFSVNMPLLYGEGDKAFVRLQEQIITKTNDQSIFAWKIPQAEGQQRALYGLLAPSPKAFIETGKRVSLFAPVHRRKQAIRIVNNSLEFRALLRQLSMSERFPYQHRTGYKFKAISTMESYFSAVLDCQMGVSGDSWFFIDVVQLYPEDGHGGMILARINPSFISTISLKETVMTNRAFHALYGGASSLSESWHGVLIDFLAKHHAMVLANYLCAPSSGIPNTSRF</sequence>
<dbReference type="PANTHER" id="PTHR10622:SF10">
    <property type="entry name" value="HET DOMAIN-CONTAINING PROTEIN"/>
    <property type="match status" value="1"/>
</dbReference>
<organism evidence="5 6">
    <name type="scientific">Fusarium beomiforme</name>
    <dbReference type="NCBI Taxonomy" id="44412"/>
    <lineage>
        <taxon>Eukaryota</taxon>
        <taxon>Fungi</taxon>
        <taxon>Dikarya</taxon>
        <taxon>Ascomycota</taxon>
        <taxon>Pezizomycotina</taxon>
        <taxon>Sordariomycetes</taxon>
        <taxon>Hypocreomycetidae</taxon>
        <taxon>Hypocreales</taxon>
        <taxon>Nectriaceae</taxon>
        <taxon>Fusarium</taxon>
        <taxon>Fusarium burgessii species complex</taxon>
    </lineage>
</organism>
<dbReference type="PROSITE" id="PS50297">
    <property type="entry name" value="ANK_REP_REGION"/>
    <property type="match status" value="5"/>
</dbReference>
<dbReference type="GO" id="GO:0006629">
    <property type="term" value="P:lipid metabolic process"/>
    <property type="evidence" value="ECO:0007669"/>
    <property type="project" value="InterPro"/>
</dbReference>
<reference evidence="5" key="2">
    <citation type="submission" date="2020-02" db="EMBL/GenBank/DDBJ databases">
        <title>Identification and distribution of gene clusters putatively required for synthesis of sphingolipid metabolism inhibitors in phylogenetically diverse species of the filamentous fungus Fusarium.</title>
        <authorList>
            <person name="Kim H.-S."/>
            <person name="Busman M."/>
            <person name="Brown D.W."/>
            <person name="Divon H."/>
            <person name="Uhlig S."/>
            <person name="Proctor R.H."/>
        </authorList>
    </citation>
    <scope>NUCLEOTIDE SEQUENCE</scope>
    <source>
        <strain evidence="5">NRRL 25174</strain>
    </source>
</reference>